<evidence type="ECO:0000256" key="4">
    <source>
        <dbReference type="ARBA" id="ARBA00022695"/>
    </source>
</evidence>
<evidence type="ECO:0000313" key="5">
    <source>
        <dbReference type="EMBL" id="ASU50444.1"/>
    </source>
</evidence>
<dbReference type="InterPro" id="IPR043502">
    <property type="entry name" value="DNA/RNA_pol_sf"/>
</dbReference>
<accession>A0A223PYN0</accession>
<dbReference type="GO" id="GO:0003968">
    <property type="term" value="F:RNA-directed RNA polymerase activity"/>
    <property type="evidence" value="ECO:0007669"/>
    <property type="project" value="UniProtKB-KW"/>
</dbReference>
<dbReference type="GO" id="GO:0003723">
    <property type="term" value="F:RNA binding"/>
    <property type="evidence" value="ECO:0007669"/>
    <property type="project" value="InterPro"/>
</dbReference>
<dbReference type="EMBL" id="MF281534">
    <property type="protein sequence ID" value="ASU50444.1"/>
    <property type="molecule type" value="Genomic_RNA"/>
</dbReference>
<evidence type="ECO:0000256" key="2">
    <source>
        <dbReference type="ARBA" id="ARBA00022484"/>
    </source>
</evidence>
<dbReference type="InterPro" id="IPR008723">
    <property type="entry name" value="RNA_pol_orbivir"/>
</dbReference>
<evidence type="ECO:0000256" key="1">
    <source>
        <dbReference type="ARBA" id="ARBA00012494"/>
    </source>
</evidence>
<evidence type="ECO:0000256" key="3">
    <source>
        <dbReference type="ARBA" id="ARBA00022679"/>
    </source>
</evidence>
<sequence>MDSYIHKSPRDVVSIGGVSVISSYEVSWGRNVWLDIVTQNKIPTRHALINLMDKRSRSVPLDPTSIFLDTWRIDPDAPYHSFMIGRGAENATYGTLHLYEWYGFLSRLVKPDSCIELSYLAGIISRFKEPIFKSKHADKSVIECVQGFYNLPNIVESLLNTCVIRLGLEVESLLINGINVSLYNVLDEIALRVCVSPKIIMNEIRKYLVYVVRYSGTLSDDDILYYSHNSCVSSYVRSFLQEEVIVNKRIFSVYRESEIFNEEIRKGREKLKDLGLNRLNNLCDLVLSLSLKNTDKEHFIICCRFLLSLLAIPGYGRALNFSSSPRSGPEQPIDELNIADRLYELLMHFHECAVQSGFDIVHPRDWKITCMSFWKSTGAGVDAETIDILVDGEPRRVKATKKPTIGAIYGDRAFRLSMLSKKRTLDSPGSVGYRDVPGKATRAIYVLPIQTLHAQIAAFSHLVNYVSTKGTGEGDANIPFNASHIHSGPGTTTGMRIFDNLETIKASSDPNTFYLATDLSSFDANNVIWNFRAPMIRAFKDIGKDTNYTYGHDNIPWSDMVELAIGSGHVLGTIWDNGREPIVFSDDLECPYPTFMTKYTVRKDLPKVRPLSGVSAIKEGSTIWILDVKRSLEELGYIPWDSCKIGYLKDGKDFVYLTSEASGELSTLMMNSIMNLAMQSIIRDRLSETTFGSKIILKKMRAVGDDSEWIGTLKSAPESPKEIDDFLTWLKNTYIKMGHIVKEENMILIPLGSEFVQTFSRFGLYIPRDLISVIPSEKPRKLVDRLGFVRSFRSVLLAKMARGFSSIFATMIFLYIYRKLSQLDLRRHKLQFKNSSRLLSNDNISQKFGRMSVKWLDVNTTDISVIKLDEFKKEKMYVFVRSVLCAMLPAEAEGVMWSPVSLTIVNYTAFFLYHCGLTDAFRNSSNLLLTLYVYMVTRKCRPSSLKYSAKVSLEKYKLSISDIFPKSTCEFLLNKPFDIGRLDGLNVPDRMVKEGLKMEKFMQPFQSLDLEVESEEFLNTYQDKIRGYTVQSDSWLLNYTFHMSEVDVRSAFLGSQFYGGLCNELSLTKSSFGLIDMNYRLSIHADTMRLAISRDPALRNVLDPEALVSLLQSYGISDASMYEEGMALLKCTGMSPEVASNVLQLYFSASYGGYPSSTGGAMADDFSSALSLVNVKDLSTVEFPSSFTKSQKIHCMIHCAQISIVTLLQSNRPLKLASVIPLPPDKLFFGTYANTYASLCSRGRNNQSNVHSLFSVLLSEIRDKDIKQIYPKRSNYLIVLPSKCGKTTLQKLSDRFLDVDEFIRSAQGLYPRHSLYPENDKLWFEKLVMCYHSVNLTTWWNTEKLPMISSYKVVECLDLKNFFTRQIKYIIPNDKLSIKLYKKNKNELFISEVKRVRDLSKKNGFEVIEFASWSQLSVIMSALL</sequence>
<name>A0A223PYN0_9REOV</name>
<dbReference type="GO" id="GO:0006351">
    <property type="term" value="P:DNA-templated transcription"/>
    <property type="evidence" value="ECO:0007669"/>
    <property type="project" value="InterPro"/>
</dbReference>
<protein>
    <recommendedName>
        <fullName evidence="1">RNA-directed RNA polymerase</fullName>
        <ecNumber evidence="1">2.7.7.48</ecNumber>
    </recommendedName>
</protein>
<keyword evidence="4" id="KW-0548">Nucleotidyltransferase</keyword>
<dbReference type="EC" id="2.7.7.48" evidence="1"/>
<keyword evidence="2 5" id="KW-0696">RNA-directed RNA polymerase</keyword>
<dbReference type="SUPFAM" id="SSF56672">
    <property type="entry name" value="DNA/RNA polymerases"/>
    <property type="match status" value="1"/>
</dbReference>
<dbReference type="Pfam" id="PF05788">
    <property type="entry name" value="Orbi_VP1"/>
    <property type="match status" value="1"/>
</dbReference>
<organism evidence="5">
    <name type="scientific">Anopheles annulipes orbivirus</name>
    <dbReference type="NCBI Taxonomy" id="2026603"/>
    <lineage>
        <taxon>Viruses</taxon>
        <taxon>Riboviria</taxon>
        <taxon>Orthornavirae</taxon>
        <taxon>Duplornaviricota</taxon>
        <taxon>Resentoviricetes</taxon>
        <taxon>Reovirales</taxon>
        <taxon>Sedoreoviridae</taxon>
        <taxon>Orbivirus</taxon>
    </lineage>
</organism>
<keyword evidence="3" id="KW-0808">Transferase</keyword>
<proteinExistence type="predicted"/>
<reference evidence="5" key="1">
    <citation type="journal article" date="2017" name="Arch. Virol.">
        <title>Discovery of new orbiviruses and totivirus from Anopheles mosquitoes in Eastern Australia.</title>
        <authorList>
            <person name="Colmant A.M.G."/>
            <person name="Etebari K."/>
            <person name="Webb C.E."/>
            <person name="Ritchie S.A."/>
            <person name="Jansen C.C."/>
            <person name="van den Hurk A.F."/>
            <person name="Bielefeldt-Ohmann H."/>
            <person name="Hobson-Peters J."/>
            <person name="Asgari S."/>
            <person name="Hall R.A."/>
        </authorList>
    </citation>
    <scope>NUCLEOTIDE SEQUENCE</scope>
    <source>
        <strain evidence="5">AAOV 115734</strain>
    </source>
</reference>